<dbReference type="EMBL" id="BT086043">
    <property type="protein sequence ID" value="ACR36396.1"/>
    <property type="molecule type" value="mRNA"/>
</dbReference>
<organism evidence="1">
    <name type="scientific">Zea mays</name>
    <name type="common">Maize</name>
    <dbReference type="NCBI Taxonomy" id="4577"/>
    <lineage>
        <taxon>Eukaryota</taxon>
        <taxon>Viridiplantae</taxon>
        <taxon>Streptophyta</taxon>
        <taxon>Embryophyta</taxon>
        <taxon>Tracheophyta</taxon>
        <taxon>Spermatophyta</taxon>
        <taxon>Magnoliopsida</taxon>
        <taxon>Liliopsida</taxon>
        <taxon>Poales</taxon>
        <taxon>Poaceae</taxon>
        <taxon>PACMAD clade</taxon>
        <taxon>Panicoideae</taxon>
        <taxon>Andropogonodae</taxon>
        <taxon>Andropogoneae</taxon>
        <taxon>Tripsacinae</taxon>
        <taxon>Zea</taxon>
    </lineage>
</organism>
<evidence type="ECO:0000313" key="1">
    <source>
        <dbReference type="EMBL" id="ACR34183.1"/>
    </source>
</evidence>
<reference evidence="1" key="2">
    <citation type="submission" date="2012-06" db="EMBL/GenBank/DDBJ databases">
        <authorList>
            <person name="Yu Y."/>
            <person name="Currie J."/>
            <person name="Lomeli R."/>
            <person name="Angelova A."/>
            <person name="Collura K."/>
            <person name="Wissotski M."/>
            <person name="Campos D."/>
            <person name="Kudrna D."/>
            <person name="Golser W."/>
            <person name="Ashely E."/>
            <person name="Descour A."/>
            <person name="Fernandes J."/>
            <person name="Soderlund C."/>
            <person name="Walbot V."/>
        </authorList>
    </citation>
    <scope>NUCLEOTIDE SEQUENCE</scope>
    <source>
        <strain evidence="1">B73</strain>
    </source>
</reference>
<accession>C4IZ33</accession>
<dbReference type="EMBL" id="BT086469">
    <property type="protein sequence ID" value="ACR36822.1"/>
    <property type="molecule type" value="mRNA"/>
</dbReference>
<dbReference type="EMBL" id="BT083830">
    <property type="protein sequence ID" value="ACR34183.1"/>
    <property type="molecule type" value="mRNA"/>
</dbReference>
<reference evidence="1" key="1">
    <citation type="journal article" date="2009" name="PLoS Genet.">
        <title>Sequencing, mapping, and analysis of 27,455 maize full-length cDNAs.</title>
        <authorList>
            <person name="Soderlund C."/>
            <person name="Descour A."/>
            <person name="Kudrna D."/>
            <person name="Bomhoff M."/>
            <person name="Boyd L."/>
            <person name="Currie J."/>
            <person name="Angelova A."/>
            <person name="Collura K."/>
            <person name="Wissotski M."/>
            <person name="Ashley E."/>
            <person name="Morrow D."/>
            <person name="Fernandes J."/>
            <person name="Walbot V."/>
            <person name="Yu Y."/>
        </authorList>
    </citation>
    <scope>NUCLEOTIDE SEQUENCE</scope>
    <source>
        <strain evidence="1">B73</strain>
    </source>
</reference>
<dbReference type="ExpressionAtlas" id="C4IZ33">
    <property type="expression patterns" value="baseline and differential"/>
</dbReference>
<sequence length="317" mass="33377">MPKADRSVARAALTQDVARRRRSAVTAAVSSSVAEPTVPASLAAEQSGDAADVADLVRVSVITVARESAAWRVKNFSTAGCGLCSSAVELTSAYELKHLSKLSAAEASCMASAAAICADSLYLRSSFPSLASDGGSDVHEVLISVSFLRLGGIFTRFVTFEFPKTPDVLFTVGICFLAALSASSEGALAVLFLAAFWLSSLGGTFWSTGDFRLGVIGILLSDFLSGLAVFDSELPFPLISVFPSQLLLKAFGPDPILNTELLIELAAEGFLPALVAFKTEAAFSNKESLEDEAFSAPFTLFLCFRSLENLSNDAGKE</sequence>
<proteinExistence type="evidence at transcript level"/>
<dbReference type="EMBL" id="BT085656">
    <property type="protein sequence ID" value="ACR36009.1"/>
    <property type="molecule type" value="mRNA"/>
</dbReference>
<dbReference type="AlphaFoldDB" id="C4IZ33"/>
<name>C4IZ33_MAIZE</name>
<protein>
    <submittedName>
        <fullName evidence="1">Uncharacterized protein</fullName>
    </submittedName>
</protein>